<dbReference type="EMBL" id="MF591718">
    <property type="protein sequence ID" value="AXU40672.1"/>
    <property type="molecule type" value="Genomic_DNA"/>
</dbReference>
<dbReference type="GO" id="GO:0005840">
    <property type="term" value="C:ribosome"/>
    <property type="evidence" value="ECO:0007669"/>
    <property type="project" value="UniProtKB-KW"/>
</dbReference>
<evidence type="ECO:0000313" key="11">
    <source>
        <dbReference type="EMBL" id="AXU40672.1"/>
    </source>
</evidence>
<geneLocation type="plastid" evidence="11"/>
<dbReference type="GO" id="GO:0006412">
    <property type="term" value="P:translation"/>
    <property type="evidence" value="ECO:0007669"/>
    <property type="project" value="InterPro"/>
</dbReference>
<dbReference type="NCBIfam" id="TIGR03654">
    <property type="entry name" value="L6_bact"/>
    <property type="match status" value="1"/>
</dbReference>
<dbReference type="SUPFAM" id="SSF56053">
    <property type="entry name" value="Ribosomal protein L6"/>
    <property type="match status" value="2"/>
</dbReference>
<dbReference type="GO" id="GO:0003735">
    <property type="term" value="F:structural constituent of ribosome"/>
    <property type="evidence" value="ECO:0007669"/>
    <property type="project" value="InterPro"/>
</dbReference>
<dbReference type="FunFam" id="3.90.930.12:FF:000001">
    <property type="entry name" value="50S ribosomal protein L6"/>
    <property type="match status" value="1"/>
</dbReference>
<keyword evidence="5 9" id="KW-0687">Ribonucleoprotein</keyword>
<comment type="function">
    <text evidence="6">Binds 23S rRNA.</text>
</comment>
<evidence type="ECO:0000256" key="9">
    <source>
        <dbReference type="RuleBase" id="RU003869"/>
    </source>
</evidence>
<dbReference type="PIRSF" id="PIRSF002162">
    <property type="entry name" value="Ribosomal_L6"/>
    <property type="match status" value="1"/>
</dbReference>
<evidence type="ECO:0000256" key="6">
    <source>
        <dbReference type="ARBA" id="ARBA00055700"/>
    </source>
</evidence>
<accession>A0A5A4MNV5</accession>
<sequence length="178" mass="19742">MGRIGKLPIKVPSNVQVEINAKIVQVSGPQGKLLRTISDLISVELRENTIYVTKNEDTRIANQLYGLTRTLINNMVIGVSQKFERTLQLEGVGYRAQINNKDLVLNLGYSHPILITIPLGIEIKVEKNVGIIITGFDKELVGQLAATIREKRPPEPYNGKGILYKGEIIKRKVGKSGK</sequence>
<dbReference type="Gene3D" id="3.90.930.12">
    <property type="entry name" value="Ribosomal protein L6, alpha-beta domain"/>
    <property type="match status" value="2"/>
</dbReference>
<evidence type="ECO:0000256" key="1">
    <source>
        <dbReference type="ARBA" id="ARBA00009356"/>
    </source>
</evidence>
<reference evidence="11" key="1">
    <citation type="journal article" date="2020" name="Sci. Rep.">
        <title>Organelle inheritance and genome architecture variation in isogamous brown algae.</title>
        <authorList>
            <person name="Choi J.W."/>
            <person name="Graf L."/>
            <person name="Peters A.F."/>
            <person name="Cock J.M."/>
            <person name="Nishitsuji K."/>
            <person name="Arimoto A."/>
            <person name="Shoguchi E."/>
            <person name="Nagasato C."/>
            <person name="Choi C.G."/>
            <person name="Yoon H.S."/>
        </authorList>
    </citation>
    <scope>NUCLEOTIDE SEQUENCE</scope>
</reference>
<dbReference type="GO" id="GO:0019843">
    <property type="term" value="F:rRNA binding"/>
    <property type="evidence" value="ECO:0007669"/>
    <property type="project" value="UniProtKB-KW"/>
</dbReference>
<protein>
    <recommendedName>
        <fullName evidence="7">Large ribosomal subunit protein uL6c</fullName>
    </recommendedName>
    <alternativeName>
        <fullName evidence="8">50S ribosomal protein L6, chloroplastic</fullName>
    </alternativeName>
</protein>
<keyword evidence="2" id="KW-0699">rRNA-binding</keyword>
<dbReference type="InterPro" id="IPR036789">
    <property type="entry name" value="Ribosomal_uL6-like_a/b-dom_sf"/>
</dbReference>
<dbReference type="FunFam" id="3.90.930.12:FF:000002">
    <property type="entry name" value="50S ribosomal protein L6"/>
    <property type="match status" value="1"/>
</dbReference>
<feature type="domain" description="Large ribosomal subunit protein uL6 alpha-beta" evidence="10">
    <location>
        <begin position="11"/>
        <end position="81"/>
    </location>
</feature>
<proteinExistence type="inferred from homology"/>
<dbReference type="PANTHER" id="PTHR11655:SF14">
    <property type="entry name" value="LARGE RIBOSOMAL SUBUNIT PROTEIN UL6M"/>
    <property type="match status" value="1"/>
</dbReference>
<dbReference type="AlphaFoldDB" id="A0A5A4MNV5"/>
<feature type="domain" description="Large ribosomal subunit protein uL6 alpha-beta" evidence="10">
    <location>
        <begin position="91"/>
        <end position="164"/>
    </location>
</feature>
<dbReference type="Pfam" id="PF00347">
    <property type="entry name" value="Ribosomal_L6"/>
    <property type="match status" value="2"/>
</dbReference>
<keyword evidence="4 9" id="KW-0689">Ribosomal protein</keyword>
<gene>
    <name evidence="11" type="primary">rpl6</name>
    <name evidence="11" type="ORF">Scana_027</name>
</gene>
<organism evidence="11">
    <name type="scientific">Hapterophycus canaliculatus</name>
    <dbReference type="NCBI Taxonomy" id="2567908"/>
    <lineage>
        <taxon>Eukaryota</taxon>
        <taxon>Sar</taxon>
        <taxon>Stramenopiles</taxon>
        <taxon>Ochrophyta</taxon>
        <taxon>PX clade</taxon>
        <taxon>Phaeophyceae</taxon>
        <taxon>Ectocarpales</taxon>
        <taxon>Scytosiphonaceae</taxon>
        <taxon>Hapterophycus</taxon>
    </lineage>
</organism>
<name>A0A5A4MNV5_9PHAE</name>
<dbReference type="HAMAP" id="MF_01365_B">
    <property type="entry name" value="Ribosomal_uL6_B"/>
    <property type="match status" value="1"/>
</dbReference>
<dbReference type="PANTHER" id="PTHR11655">
    <property type="entry name" value="60S/50S RIBOSOMAL PROTEIN L6/L9"/>
    <property type="match status" value="1"/>
</dbReference>
<evidence type="ECO:0000256" key="7">
    <source>
        <dbReference type="ARBA" id="ARBA00069413"/>
    </source>
</evidence>
<dbReference type="InterPro" id="IPR020040">
    <property type="entry name" value="Ribosomal_uL6_a/b-dom"/>
</dbReference>
<dbReference type="GeneID" id="41824955"/>
<dbReference type="GO" id="GO:1990904">
    <property type="term" value="C:ribonucleoprotein complex"/>
    <property type="evidence" value="ECO:0007669"/>
    <property type="project" value="UniProtKB-KW"/>
</dbReference>
<keyword evidence="11" id="KW-0934">Plastid</keyword>
<evidence type="ECO:0000256" key="3">
    <source>
        <dbReference type="ARBA" id="ARBA00022884"/>
    </source>
</evidence>
<keyword evidence="3" id="KW-0694">RNA-binding</keyword>
<comment type="similarity">
    <text evidence="1 9">Belongs to the universal ribosomal protein uL6 family.</text>
</comment>
<evidence type="ECO:0000256" key="2">
    <source>
        <dbReference type="ARBA" id="ARBA00022730"/>
    </source>
</evidence>
<dbReference type="InterPro" id="IPR019906">
    <property type="entry name" value="Ribosomal_uL6_bac-type"/>
</dbReference>
<dbReference type="InterPro" id="IPR000702">
    <property type="entry name" value="Ribosomal_uL6-like"/>
</dbReference>
<evidence type="ECO:0000256" key="8">
    <source>
        <dbReference type="ARBA" id="ARBA00079841"/>
    </source>
</evidence>
<evidence type="ECO:0000259" key="10">
    <source>
        <dbReference type="Pfam" id="PF00347"/>
    </source>
</evidence>
<evidence type="ECO:0000256" key="5">
    <source>
        <dbReference type="ARBA" id="ARBA00023274"/>
    </source>
</evidence>
<dbReference type="PRINTS" id="PR00059">
    <property type="entry name" value="RIBOSOMALL6"/>
</dbReference>
<dbReference type="RefSeq" id="YP_009694254.1">
    <property type="nucleotide sequence ID" value="NC_044758.1"/>
</dbReference>
<evidence type="ECO:0000256" key="4">
    <source>
        <dbReference type="ARBA" id="ARBA00022980"/>
    </source>
</evidence>